<feature type="domain" description="IgGFc-binding protein N-terminal" evidence="1">
    <location>
        <begin position="12"/>
        <end position="220"/>
    </location>
</feature>
<reference evidence="2" key="2">
    <citation type="submission" date="2020-11" db="EMBL/GenBank/DDBJ databases">
        <authorList>
            <person name="McCartney M.A."/>
            <person name="Auch B."/>
            <person name="Kono T."/>
            <person name="Mallez S."/>
            <person name="Becker A."/>
            <person name="Gohl D.M."/>
            <person name="Silverstein K.A.T."/>
            <person name="Koren S."/>
            <person name="Bechman K.B."/>
            <person name="Herman A."/>
            <person name="Abrahante J.E."/>
            <person name="Garbe J."/>
        </authorList>
    </citation>
    <scope>NUCLEOTIDE SEQUENCE</scope>
    <source>
        <strain evidence="2">Duluth1</strain>
        <tissue evidence="2">Whole animal</tissue>
    </source>
</reference>
<gene>
    <name evidence="2" type="ORF">DPMN_147815</name>
</gene>
<name>A0A9D4J3A4_DREPO</name>
<dbReference type="EMBL" id="JAIWYP010000007">
    <property type="protein sequence ID" value="KAH3794284.1"/>
    <property type="molecule type" value="Genomic_DNA"/>
</dbReference>
<evidence type="ECO:0000313" key="2">
    <source>
        <dbReference type="EMBL" id="KAH3794284.1"/>
    </source>
</evidence>
<proteinExistence type="predicted"/>
<dbReference type="PANTHER" id="PTHR46534:SF1">
    <property type="entry name" value="IGGFC-BINDING PROTEIN N-TERMINAL DOMAIN-CONTAINING PROTEIN"/>
    <property type="match status" value="1"/>
</dbReference>
<comment type="caution">
    <text evidence="2">The sequence shown here is derived from an EMBL/GenBank/DDBJ whole genome shotgun (WGS) entry which is preliminary data.</text>
</comment>
<dbReference type="AlphaFoldDB" id="A0A9D4J3A4"/>
<reference evidence="2" key="1">
    <citation type="journal article" date="2019" name="bioRxiv">
        <title>The Genome of the Zebra Mussel, Dreissena polymorpha: A Resource for Invasive Species Research.</title>
        <authorList>
            <person name="McCartney M.A."/>
            <person name="Auch B."/>
            <person name="Kono T."/>
            <person name="Mallez S."/>
            <person name="Zhang Y."/>
            <person name="Obille A."/>
            <person name="Becker A."/>
            <person name="Abrahante J.E."/>
            <person name="Garbe J."/>
            <person name="Badalamenti J.P."/>
            <person name="Herman A."/>
            <person name="Mangelson H."/>
            <person name="Liachko I."/>
            <person name="Sullivan S."/>
            <person name="Sone E.D."/>
            <person name="Koren S."/>
            <person name="Silverstein K.A.T."/>
            <person name="Beckman K.B."/>
            <person name="Gohl D.M."/>
        </authorList>
    </citation>
    <scope>NUCLEOTIDE SEQUENCE</scope>
    <source>
        <strain evidence="2">Duluth1</strain>
        <tissue evidence="2">Whole animal</tissue>
    </source>
</reference>
<accession>A0A9D4J3A4</accession>
<keyword evidence="3" id="KW-1185">Reference proteome</keyword>
<sequence>MMQEAYAAIEDAHLGTEYYVGTYCSMGGYCQFAVTPVYNDTVVTLYLPEGINETLKSSDTEAAIVDAVPVTLNELDVLRIESTQDLSGTRIVASKNIAVFVGTRHIQSSFMIEQIPPVNKWGTTFVFASNPRNDAGDLMKIIAKSVDTEVSITGFSSFIIPSTIASVERRIDWGMISVVRTSRPVLVLHIMPVDLYNGTGNVAGLPSMVLVPDENHWITSGKVTCPCDGALLVGNAIQASGTTPPYLNHPCSTNNPEKKKTLQDRHIRFMQHATMHRHFCCTQIGLHTPPR</sequence>
<dbReference type="Proteomes" id="UP000828390">
    <property type="component" value="Unassembled WGS sequence"/>
</dbReference>
<organism evidence="2 3">
    <name type="scientific">Dreissena polymorpha</name>
    <name type="common">Zebra mussel</name>
    <name type="synonym">Mytilus polymorpha</name>
    <dbReference type="NCBI Taxonomy" id="45954"/>
    <lineage>
        <taxon>Eukaryota</taxon>
        <taxon>Metazoa</taxon>
        <taxon>Spiralia</taxon>
        <taxon>Lophotrochozoa</taxon>
        <taxon>Mollusca</taxon>
        <taxon>Bivalvia</taxon>
        <taxon>Autobranchia</taxon>
        <taxon>Heteroconchia</taxon>
        <taxon>Euheterodonta</taxon>
        <taxon>Imparidentia</taxon>
        <taxon>Neoheterodontei</taxon>
        <taxon>Myida</taxon>
        <taxon>Dreissenoidea</taxon>
        <taxon>Dreissenidae</taxon>
        <taxon>Dreissena</taxon>
    </lineage>
</organism>
<dbReference type="PANTHER" id="PTHR46534">
    <property type="entry name" value="IGGFC_BINDING DOMAIN-CONTAINING PROTEIN"/>
    <property type="match status" value="1"/>
</dbReference>
<protein>
    <recommendedName>
        <fullName evidence="1">IgGFc-binding protein N-terminal domain-containing protein</fullName>
    </recommendedName>
</protein>
<dbReference type="InterPro" id="IPR035234">
    <property type="entry name" value="IgGFc-bd_N"/>
</dbReference>
<evidence type="ECO:0000313" key="3">
    <source>
        <dbReference type="Proteomes" id="UP000828390"/>
    </source>
</evidence>
<evidence type="ECO:0000259" key="1">
    <source>
        <dbReference type="Pfam" id="PF17517"/>
    </source>
</evidence>
<dbReference type="Pfam" id="PF17517">
    <property type="entry name" value="IgGFc_binding"/>
    <property type="match status" value="1"/>
</dbReference>